<dbReference type="AlphaFoldDB" id="A0A2P5FPD5"/>
<dbReference type="GO" id="GO:0004497">
    <property type="term" value="F:monooxygenase activity"/>
    <property type="evidence" value="ECO:0007669"/>
    <property type="project" value="InterPro"/>
</dbReference>
<gene>
    <name evidence="2" type="ORF">TorRG33x02_047700</name>
</gene>
<name>A0A2P5FPD5_TREOI</name>
<dbReference type="EMBL" id="JXTC01000018">
    <property type="protein sequence ID" value="PON99603.1"/>
    <property type="molecule type" value="Genomic_DNA"/>
</dbReference>
<dbReference type="InterPro" id="IPR036396">
    <property type="entry name" value="Cyt_P450_sf"/>
</dbReference>
<dbReference type="PANTHER" id="PTHR47951:SF3">
    <property type="entry name" value="CYTOCHROME P450, FAMILY 706, SUBFAMILY A, POLYPEPTIDE 4"/>
    <property type="match status" value="1"/>
</dbReference>
<dbReference type="InParanoid" id="A0A2P5FPD5"/>
<protein>
    <submittedName>
        <fullName evidence="2">Cytochrome P</fullName>
    </submittedName>
</protein>
<dbReference type="SUPFAM" id="SSF48264">
    <property type="entry name" value="Cytochrome P450"/>
    <property type="match status" value="1"/>
</dbReference>
<feature type="transmembrane region" description="Helical" evidence="1">
    <location>
        <begin position="33"/>
        <end position="52"/>
    </location>
</feature>
<organism evidence="2 3">
    <name type="scientific">Trema orientale</name>
    <name type="common">Charcoal tree</name>
    <name type="synonym">Celtis orientalis</name>
    <dbReference type="NCBI Taxonomy" id="63057"/>
    <lineage>
        <taxon>Eukaryota</taxon>
        <taxon>Viridiplantae</taxon>
        <taxon>Streptophyta</taxon>
        <taxon>Embryophyta</taxon>
        <taxon>Tracheophyta</taxon>
        <taxon>Spermatophyta</taxon>
        <taxon>Magnoliopsida</taxon>
        <taxon>eudicotyledons</taxon>
        <taxon>Gunneridae</taxon>
        <taxon>Pentapetalae</taxon>
        <taxon>rosids</taxon>
        <taxon>fabids</taxon>
        <taxon>Rosales</taxon>
        <taxon>Cannabaceae</taxon>
        <taxon>Trema</taxon>
    </lineage>
</organism>
<dbReference type="InterPro" id="IPR001128">
    <property type="entry name" value="Cyt_P450"/>
</dbReference>
<evidence type="ECO:0000256" key="1">
    <source>
        <dbReference type="SAM" id="Phobius"/>
    </source>
</evidence>
<dbReference type="GO" id="GO:0005506">
    <property type="term" value="F:iron ion binding"/>
    <property type="evidence" value="ECO:0007669"/>
    <property type="project" value="InterPro"/>
</dbReference>
<keyword evidence="1" id="KW-0812">Transmembrane</keyword>
<comment type="caution">
    <text evidence="2">The sequence shown here is derived from an EMBL/GenBank/DDBJ whole genome shotgun (WGS) entry which is preliminary data.</text>
</comment>
<sequence>MTATLVSAKNLIIDTLPYPMSWSKTITDQSVDFTRVFFTLSAILLLVLLYVWKWKSTKTSRASPLLPPGPRGLPLVGNLLSLDPELHTYFTGLAQTYGPILKLRLGTKIGIVVTSPSLARVVLREHDVVYANRDVPVAGRVGTYGGSDLVSAPYGPEWRMLRKVCVLRMFSTATLDSVYGLRRREVRNTVGYLYSRVGSPLNVGEQMFLTILNVITSMLWGGTVEGDERAKLGAEFRQVVSEITGLLGKPNISDFYPGLARFDLQGVAKDMAALTGRFDKIFEKIISQRSSSKTLDEKDDEGESKSKDFLQYLLEVKDEGDAKTPLTMSNVKALLMLMEISVVYSDGAKIVSKRGLQL</sequence>
<dbReference type="GO" id="GO:0020037">
    <property type="term" value="F:heme binding"/>
    <property type="evidence" value="ECO:0007669"/>
    <property type="project" value="InterPro"/>
</dbReference>
<dbReference type="Gene3D" id="1.10.630.10">
    <property type="entry name" value="Cytochrome P450"/>
    <property type="match status" value="1"/>
</dbReference>
<evidence type="ECO:0000313" key="3">
    <source>
        <dbReference type="Proteomes" id="UP000237000"/>
    </source>
</evidence>
<evidence type="ECO:0000313" key="2">
    <source>
        <dbReference type="EMBL" id="PON99603.1"/>
    </source>
</evidence>
<proteinExistence type="predicted"/>
<keyword evidence="3" id="KW-1185">Reference proteome</keyword>
<dbReference type="STRING" id="63057.A0A2P5FPD5"/>
<accession>A0A2P5FPD5</accession>
<dbReference type="GO" id="GO:0016705">
    <property type="term" value="F:oxidoreductase activity, acting on paired donors, with incorporation or reduction of molecular oxygen"/>
    <property type="evidence" value="ECO:0007669"/>
    <property type="project" value="InterPro"/>
</dbReference>
<keyword evidence="1" id="KW-1133">Transmembrane helix</keyword>
<keyword evidence="1" id="KW-0472">Membrane</keyword>
<dbReference type="PANTHER" id="PTHR47951">
    <property type="entry name" value="OS08G0547900 PROTEIN"/>
    <property type="match status" value="1"/>
</dbReference>
<dbReference type="Proteomes" id="UP000237000">
    <property type="component" value="Unassembled WGS sequence"/>
</dbReference>
<reference evidence="3" key="1">
    <citation type="submission" date="2016-06" db="EMBL/GenBank/DDBJ databases">
        <title>Parallel loss of symbiosis genes in relatives of nitrogen-fixing non-legume Parasponia.</title>
        <authorList>
            <person name="Van Velzen R."/>
            <person name="Holmer R."/>
            <person name="Bu F."/>
            <person name="Rutten L."/>
            <person name="Van Zeijl A."/>
            <person name="Liu W."/>
            <person name="Santuari L."/>
            <person name="Cao Q."/>
            <person name="Sharma T."/>
            <person name="Shen D."/>
            <person name="Roswanjaya Y."/>
            <person name="Wardhani T."/>
            <person name="Kalhor M.S."/>
            <person name="Jansen J."/>
            <person name="Van den Hoogen J."/>
            <person name="Gungor B."/>
            <person name="Hartog M."/>
            <person name="Hontelez J."/>
            <person name="Verver J."/>
            <person name="Yang W.-C."/>
            <person name="Schijlen E."/>
            <person name="Repin R."/>
            <person name="Schilthuizen M."/>
            <person name="Schranz E."/>
            <person name="Heidstra R."/>
            <person name="Miyata K."/>
            <person name="Fedorova E."/>
            <person name="Kohlen W."/>
            <person name="Bisseling T."/>
            <person name="Smit S."/>
            <person name="Geurts R."/>
        </authorList>
    </citation>
    <scope>NUCLEOTIDE SEQUENCE [LARGE SCALE GENOMIC DNA]</scope>
    <source>
        <strain evidence="3">cv. RG33-2</strain>
    </source>
</reference>
<dbReference type="OrthoDB" id="2789670at2759"/>
<dbReference type="Pfam" id="PF00067">
    <property type="entry name" value="p450"/>
    <property type="match status" value="1"/>
</dbReference>